<feature type="compositionally biased region" description="Basic and acidic residues" evidence="1">
    <location>
        <begin position="32"/>
        <end position="42"/>
    </location>
</feature>
<proteinExistence type="predicted"/>
<dbReference type="EMBL" id="QREH01000001">
    <property type="protein sequence ID" value="REE04551.1"/>
    <property type="molecule type" value="Genomic_DNA"/>
</dbReference>
<sequence length="53" mass="6321">MSEHFDDHRGKRRRSGKQRFGTIFRPAPFLPDQERSPSRDDIPLPPDFIIFPR</sequence>
<evidence type="ECO:0000256" key="1">
    <source>
        <dbReference type="SAM" id="MobiDB-lite"/>
    </source>
</evidence>
<feature type="region of interest" description="Disordered" evidence="1">
    <location>
        <begin position="1"/>
        <end position="53"/>
    </location>
</feature>
<evidence type="ECO:0000313" key="2">
    <source>
        <dbReference type="EMBL" id="REE04551.1"/>
    </source>
</evidence>
<reference evidence="2 3" key="1">
    <citation type="submission" date="2018-07" db="EMBL/GenBank/DDBJ databases">
        <title>Sequencing the genomes of 1000 actinobacteria strains.</title>
        <authorList>
            <person name="Klenk H.-P."/>
        </authorList>
    </citation>
    <scope>NUCLEOTIDE SEQUENCE [LARGE SCALE GENOMIC DNA]</scope>
    <source>
        <strain evidence="2 3">DSM 14442</strain>
    </source>
</reference>
<comment type="caution">
    <text evidence="2">The sequence shown here is derived from an EMBL/GenBank/DDBJ whole genome shotgun (WGS) entry which is preliminary data.</text>
</comment>
<gene>
    <name evidence="2" type="ORF">C8E99_2387</name>
</gene>
<dbReference type="Proteomes" id="UP000256727">
    <property type="component" value="Unassembled WGS sequence"/>
</dbReference>
<keyword evidence="3" id="KW-1185">Reference proteome</keyword>
<name>A0A3D9LDN8_9MICC</name>
<evidence type="ECO:0000313" key="3">
    <source>
        <dbReference type="Proteomes" id="UP000256727"/>
    </source>
</evidence>
<dbReference type="AlphaFoldDB" id="A0A3D9LDN8"/>
<accession>A0A3D9LDN8</accession>
<dbReference type="RefSeq" id="WP_170144596.1">
    <property type="nucleotide sequence ID" value="NZ_QREH01000001.1"/>
</dbReference>
<protein>
    <submittedName>
        <fullName evidence="2">Uncharacterized protein</fullName>
    </submittedName>
</protein>
<organism evidence="2 3">
    <name type="scientific">Citricoccus muralis</name>
    <dbReference type="NCBI Taxonomy" id="169134"/>
    <lineage>
        <taxon>Bacteria</taxon>
        <taxon>Bacillati</taxon>
        <taxon>Actinomycetota</taxon>
        <taxon>Actinomycetes</taxon>
        <taxon>Micrococcales</taxon>
        <taxon>Micrococcaceae</taxon>
        <taxon>Citricoccus</taxon>
    </lineage>
</organism>